<dbReference type="Pfam" id="PF07743">
    <property type="entry name" value="HSCB_C"/>
    <property type="match status" value="1"/>
</dbReference>
<evidence type="ECO:0000256" key="1">
    <source>
        <dbReference type="ARBA" id="ARBA00010476"/>
    </source>
</evidence>
<dbReference type="HAMAP" id="MF_00682">
    <property type="entry name" value="HscB"/>
    <property type="match status" value="1"/>
</dbReference>
<dbReference type="InterPro" id="IPR009073">
    <property type="entry name" value="HscB_oligo_C"/>
</dbReference>
<dbReference type="InterPro" id="IPR036869">
    <property type="entry name" value="J_dom_sf"/>
</dbReference>
<proteinExistence type="inferred from homology"/>
<evidence type="ECO:0000256" key="3">
    <source>
        <dbReference type="ARBA" id="ARBA00025596"/>
    </source>
</evidence>
<organism evidence="6 7">
    <name type="scientific">Chitinimonas viridis</name>
    <dbReference type="NCBI Taxonomy" id="664880"/>
    <lineage>
        <taxon>Bacteria</taxon>
        <taxon>Pseudomonadati</taxon>
        <taxon>Pseudomonadota</taxon>
        <taxon>Betaproteobacteria</taxon>
        <taxon>Neisseriales</taxon>
        <taxon>Chitinibacteraceae</taxon>
        <taxon>Chitinimonas</taxon>
    </lineage>
</organism>
<dbReference type="SMART" id="SM00271">
    <property type="entry name" value="DnaJ"/>
    <property type="match status" value="1"/>
</dbReference>
<sequence>MNHFDFSHDHFTLFGLPRAYRLDMASMETAFRALQTQYHPDKAASLTDADKRMALQAATRVNEAFQTLKSPLARARYLLLLAGVDTQEETNTAMPVDFLMQQMEWREAIADARAASDVDSLEALGRELRGVGCAMETELGLLLDEQAAHAQAATVVRKLKFMEKLEQEVGDAIERLLD</sequence>
<evidence type="ECO:0000259" key="5">
    <source>
        <dbReference type="PROSITE" id="PS50076"/>
    </source>
</evidence>
<dbReference type="SUPFAM" id="SSF46565">
    <property type="entry name" value="Chaperone J-domain"/>
    <property type="match status" value="1"/>
</dbReference>
<dbReference type="InterPro" id="IPR001623">
    <property type="entry name" value="DnaJ_domain"/>
</dbReference>
<dbReference type="PANTHER" id="PTHR14021">
    <property type="entry name" value="IRON-SULFUR CLUSTER CO-CHAPERONE PROTEIN HSCB"/>
    <property type="match status" value="1"/>
</dbReference>
<dbReference type="Gene3D" id="1.10.287.110">
    <property type="entry name" value="DnaJ domain"/>
    <property type="match status" value="1"/>
</dbReference>
<comment type="function">
    <text evidence="3 4">Co-chaperone involved in the maturation of iron-sulfur cluster-containing proteins. Seems to help targeting proteins to be folded toward HscA.</text>
</comment>
<dbReference type="InterPro" id="IPR004640">
    <property type="entry name" value="HscB"/>
</dbReference>
<name>A0ABT8B4G2_9NEIS</name>
<dbReference type="RefSeq" id="WP_290332499.1">
    <property type="nucleotide sequence ID" value="NZ_JAUFPU010000008.1"/>
</dbReference>
<comment type="subunit">
    <text evidence="4">Interacts with HscA and stimulates its ATPase activity.</text>
</comment>
<gene>
    <name evidence="4 6" type="primary">hscB</name>
    <name evidence="6" type="ORF">QWZ03_09635</name>
</gene>
<comment type="similarity">
    <text evidence="1 4">Belongs to the HscB family.</text>
</comment>
<evidence type="ECO:0000256" key="2">
    <source>
        <dbReference type="ARBA" id="ARBA00023186"/>
    </source>
</evidence>
<accession>A0ABT8B4G2</accession>
<dbReference type="EMBL" id="JAUFPU010000008">
    <property type="protein sequence ID" value="MDN3577026.1"/>
    <property type="molecule type" value="Genomic_DNA"/>
</dbReference>
<feature type="domain" description="J" evidence="5">
    <location>
        <begin position="9"/>
        <end position="81"/>
    </location>
</feature>
<keyword evidence="7" id="KW-1185">Reference proteome</keyword>
<dbReference type="InterPro" id="IPR036386">
    <property type="entry name" value="HscB_C_sf"/>
</dbReference>
<dbReference type="SUPFAM" id="SSF47144">
    <property type="entry name" value="HSC20 (HSCB), C-terminal oligomerisation domain"/>
    <property type="match status" value="1"/>
</dbReference>
<dbReference type="Proteomes" id="UP001180081">
    <property type="component" value="Unassembled WGS sequence"/>
</dbReference>
<dbReference type="NCBIfam" id="TIGR00714">
    <property type="entry name" value="hscB"/>
    <property type="match status" value="1"/>
</dbReference>
<evidence type="ECO:0000256" key="4">
    <source>
        <dbReference type="HAMAP-Rule" id="MF_00682"/>
    </source>
</evidence>
<dbReference type="PANTHER" id="PTHR14021:SF15">
    <property type="entry name" value="IRON-SULFUR CLUSTER CO-CHAPERONE PROTEIN HSCB"/>
    <property type="match status" value="1"/>
</dbReference>
<dbReference type="NCBIfam" id="NF002935">
    <property type="entry name" value="PRK03578.1"/>
    <property type="match status" value="1"/>
</dbReference>
<dbReference type="Gene3D" id="1.20.1280.20">
    <property type="entry name" value="HscB, C-terminal domain"/>
    <property type="match status" value="1"/>
</dbReference>
<dbReference type="CDD" id="cd06257">
    <property type="entry name" value="DnaJ"/>
    <property type="match status" value="1"/>
</dbReference>
<comment type="caution">
    <text evidence="6">The sequence shown here is derived from an EMBL/GenBank/DDBJ whole genome shotgun (WGS) entry which is preliminary data.</text>
</comment>
<reference evidence="6" key="2">
    <citation type="submission" date="2023-06" db="EMBL/GenBank/DDBJ databases">
        <authorList>
            <person name="Lucena T."/>
            <person name="Sun Q."/>
        </authorList>
    </citation>
    <scope>NUCLEOTIDE SEQUENCE</scope>
    <source>
        <strain evidence="6">CECT 7703</strain>
    </source>
</reference>
<protein>
    <recommendedName>
        <fullName evidence="4">Co-chaperone protein HscB homolog</fullName>
    </recommendedName>
</protein>
<evidence type="ECO:0000313" key="7">
    <source>
        <dbReference type="Proteomes" id="UP001180081"/>
    </source>
</evidence>
<keyword evidence="2 4" id="KW-0143">Chaperone</keyword>
<dbReference type="PROSITE" id="PS50076">
    <property type="entry name" value="DNAJ_2"/>
    <property type="match status" value="1"/>
</dbReference>
<reference evidence="6" key="1">
    <citation type="journal article" date="2014" name="Int. J. Syst. Evol. Microbiol.">
        <title>Complete genome of a new Firmicutes species belonging to the dominant human colonic microbiota ('Ruminococcus bicirculans') reveals two chromosomes and a selective capacity to utilize plant glucans.</title>
        <authorList>
            <consortium name="NISC Comparative Sequencing Program"/>
            <person name="Wegmann U."/>
            <person name="Louis P."/>
            <person name="Goesmann A."/>
            <person name="Henrissat B."/>
            <person name="Duncan S.H."/>
            <person name="Flint H.J."/>
        </authorList>
    </citation>
    <scope>NUCLEOTIDE SEQUENCE</scope>
    <source>
        <strain evidence="6">CECT 7703</strain>
    </source>
</reference>
<dbReference type="Pfam" id="PF00226">
    <property type="entry name" value="DnaJ"/>
    <property type="match status" value="1"/>
</dbReference>
<evidence type="ECO:0000313" key="6">
    <source>
        <dbReference type="EMBL" id="MDN3577026.1"/>
    </source>
</evidence>